<organism evidence="1 2">
    <name type="scientific">Aureimonas glaciei</name>
    <dbReference type="NCBI Taxonomy" id="1776957"/>
    <lineage>
        <taxon>Bacteria</taxon>
        <taxon>Pseudomonadati</taxon>
        <taxon>Pseudomonadota</taxon>
        <taxon>Alphaproteobacteria</taxon>
        <taxon>Hyphomicrobiales</taxon>
        <taxon>Aurantimonadaceae</taxon>
        <taxon>Aureimonas</taxon>
    </lineage>
</organism>
<dbReference type="RefSeq" id="WP_188850527.1">
    <property type="nucleotide sequence ID" value="NZ_BMJJ01000004.1"/>
</dbReference>
<dbReference type="AlphaFoldDB" id="A0A917DAL6"/>
<evidence type="ECO:0000313" key="1">
    <source>
        <dbReference type="EMBL" id="GGD17809.1"/>
    </source>
</evidence>
<evidence type="ECO:0000313" key="2">
    <source>
        <dbReference type="Proteomes" id="UP000613160"/>
    </source>
</evidence>
<accession>A0A917DAL6</accession>
<keyword evidence="2" id="KW-1185">Reference proteome</keyword>
<reference evidence="1" key="2">
    <citation type="submission" date="2020-09" db="EMBL/GenBank/DDBJ databases">
        <authorList>
            <person name="Sun Q."/>
            <person name="Zhou Y."/>
        </authorList>
    </citation>
    <scope>NUCLEOTIDE SEQUENCE</scope>
    <source>
        <strain evidence="1">CGMCC 1.15493</strain>
    </source>
</reference>
<protein>
    <submittedName>
        <fullName evidence="1">Uncharacterized protein</fullName>
    </submittedName>
</protein>
<dbReference type="Proteomes" id="UP000613160">
    <property type="component" value="Unassembled WGS sequence"/>
</dbReference>
<name>A0A917DAL6_9HYPH</name>
<comment type="caution">
    <text evidence="1">The sequence shown here is derived from an EMBL/GenBank/DDBJ whole genome shotgun (WGS) entry which is preliminary data.</text>
</comment>
<proteinExistence type="predicted"/>
<gene>
    <name evidence="1" type="ORF">GCM10011335_20750</name>
</gene>
<reference evidence="1" key="1">
    <citation type="journal article" date="2014" name="Int. J. Syst. Evol. Microbiol.">
        <title>Complete genome sequence of Corynebacterium casei LMG S-19264T (=DSM 44701T), isolated from a smear-ripened cheese.</title>
        <authorList>
            <consortium name="US DOE Joint Genome Institute (JGI-PGF)"/>
            <person name="Walter F."/>
            <person name="Albersmeier A."/>
            <person name="Kalinowski J."/>
            <person name="Ruckert C."/>
        </authorList>
    </citation>
    <scope>NUCLEOTIDE SEQUENCE</scope>
    <source>
        <strain evidence="1">CGMCC 1.15493</strain>
    </source>
</reference>
<sequence>MYAAPTAMNFEIFNRFVAGLEAAPLLKSLDRISVISGQPGQHHEMVGALQGVFEGARLRLLEGA</sequence>
<dbReference type="EMBL" id="BMJJ01000004">
    <property type="protein sequence ID" value="GGD17809.1"/>
    <property type="molecule type" value="Genomic_DNA"/>
</dbReference>